<protein>
    <submittedName>
        <fullName evidence="1">Uncharacterized protein</fullName>
    </submittedName>
</protein>
<dbReference type="EMBL" id="CM037614">
    <property type="protein sequence ID" value="KAH8017597.1"/>
    <property type="molecule type" value="Genomic_DNA"/>
</dbReference>
<comment type="caution">
    <text evidence="1">The sequence shown here is derived from an EMBL/GenBank/DDBJ whole genome shotgun (WGS) entry which is preliminary data.</text>
</comment>
<accession>A0ACB8GDI8</accession>
<evidence type="ECO:0000313" key="2">
    <source>
        <dbReference type="Proteomes" id="UP000827872"/>
    </source>
</evidence>
<dbReference type="Proteomes" id="UP000827872">
    <property type="component" value="Linkage Group LG01"/>
</dbReference>
<reference evidence="1" key="1">
    <citation type="submission" date="2021-08" db="EMBL/GenBank/DDBJ databases">
        <title>The first chromosome-level gecko genome reveals the dynamic sex chromosomes of Neotropical dwarf geckos (Sphaerodactylidae: Sphaerodactylus).</title>
        <authorList>
            <person name="Pinto B.J."/>
            <person name="Keating S.E."/>
            <person name="Gamble T."/>
        </authorList>
    </citation>
    <scope>NUCLEOTIDE SEQUENCE</scope>
    <source>
        <strain evidence="1">TG3544</strain>
    </source>
</reference>
<name>A0ACB8GDI8_9SAUR</name>
<gene>
    <name evidence="1" type="ORF">K3G42_030963</name>
</gene>
<evidence type="ECO:0000313" key="1">
    <source>
        <dbReference type="EMBL" id="KAH8017597.1"/>
    </source>
</evidence>
<organism evidence="1 2">
    <name type="scientific">Sphaerodactylus townsendi</name>
    <dbReference type="NCBI Taxonomy" id="933632"/>
    <lineage>
        <taxon>Eukaryota</taxon>
        <taxon>Metazoa</taxon>
        <taxon>Chordata</taxon>
        <taxon>Craniata</taxon>
        <taxon>Vertebrata</taxon>
        <taxon>Euteleostomi</taxon>
        <taxon>Lepidosauria</taxon>
        <taxon>Squamata</taxon>
        <taxon>Bifurcata</taxon>
        <taxon>Gekkota</taxon>
        <taxon>Sphaerodactylidae</taxon>
        <taxon>Sphaerodactylus</taxon>
    </lineage>
</organism>
<proteinExistence type="predicted"/>
<keyword evidence="2" id="KW-1185">Reference proteome</keyword>
<sequence length="102" mass="11470">MVDWARNSEDRVVIPKNIFTPMSTELDESTVFVLGAVLYKNLELILPTLRGNILFFLLLALILLTLPLNLSSQGKCTIAIDCYVQNLKSRNPGTQQYHPPPL</sequence>